<protein>
    <submittedName>
        <fullName evidence="2">Uncharacterized protein</fullName>
    </submittedName>
</protein>
<gene>
    <name evidence="2" type="ORF">GCM10017577_02990</name>
</gene>
<feature type="compositionally biased region" description="Acidic residues" evidence="1">
    <location>
        <begin position="1"/>
        <end position="17"/>
    </location>
</feature>
<reference evidence="2" key="1">
    <citation type="journal article" date="2014" name="Int. J. Syst. Evol. Microbiol.">
        <title>Complete genome sequence of Corynebacterium casei LMG S-19264T (=DSM 44701T), isolated from a smear-ripened cheese.</title>
        <authorList>
            <consortium name="US DOE Joint Genome Institute (JGI-PGF)"/>
            <person name="Walter F."/>
            <person name="Albersmeier A."/>
            <person name="Kalinowski J."/>
            <person name="Ruckert C."/>
        </authorList>
    </citation>
    <scope>NUCLEOTIDE SEQUENCE</scope>
    <source>
        <strain evidence="2">VKM Ac-1069</strain>
    </source>
</reference>
<proteinExistence type="predicted"/>
<keyword evidence="3" id="KW-1185">Reference proteome</keyword>
<evidence type="ECO:0000313" key="2">
    <source>
        <dbReference type="EMBL" id="GLL09159.1"/>
    </source>
</evidence>
<accession>A0A9W6L165</accession>
<dbReference type="EMBL" id="BSFQ01000001">
    <property type="protein sequence ID" value="GLL09159.1"/>
    <property type="molecule type" value="Genomic_DNA"/>
</dbReference>
<evidence type="ECO:0000256" key="1">
    <source>
        <dbReference type="SAM" id="MobiDB-lite"/>
    </source>
</evidence>
<dbReference type="AlphaFoldDB" id="A0A9W6L165"/>
<sequence length="51" mass="4991">MDDAVGDEAAAAEEVDDTAGRVGATAADRPAQTPEGGEHLITVTIAASAPV</sequence>
<comment type="caution">
    <text evidence="2">The sequence shown here is derived from an EMBL/GenBank/DDBJ whole genome shotgun (WGS) entry which is preliminary data.</text>
</comment>
<feature type="region of interest" description="Disordered" evidence="1">
    <location>
        <begin position="1"/>
        <end position="40"/>
    </location>
</feature>
<dbReference type="Proteomes" id="UP001143463">
    <property type="component" value="Unassembled WGS sequence"/>
</dbReference>
<reference evidence="2" key="2">
    <citation type="submission" date="2023-01" db="EMBL/GenBank/DDBJ databases">
        <authorList>
            <person name="Sun Q."/>
            <person name="Evtushenko L."/>
        </authorList>
    </citation>
    <scope>NUCLEOTIDE SEQUENCE</scope>
    <source>
        <strain evidence="2">VKM Ac-1069</strain>
    </source>
</reference>
<name>A0A9W6L165_9PSEU</name>
<organism evidence="2 3">
    <name type="scientific">Pseudonocardia halophobica</name>
    <dbReference type="NCBI Taxonomy" id="29401"/>
    <lineage>
        <taxon>Bacteria</taxon>
        <taxon>Bacillati</taxon>
        <taxon>Actinomycetota</taxon>
        <taxon>Actinomycetes</taxon>
        <taxon>Pseudonocardiales</taxon>
        <taxon>Pseudonocardiaceae</taxon>
        <taxon>Pseudonocardia</taxon>
    </lineage>
</organism>
<evidence type="ECO:0000313" key="3">
    <source>
        <dbReference type="Proteomes" id="UP001143463"/>
    </source>
</evidence>